<comment type="caution">
    <text evidence="2">The sequence shown here is derived from an EMBL/GenBank/DDBJ whole genome shotgun (WGS) entry which is preliminary data.</text>
</comment>
<reference evidence="2" key="1">
    <citation type="submission" date="2021-02" db="EMBL/GenBank/DDBJ databases">
        <authorList>
            <person name="Nowell W R."/>
        </authorList>
    </citation>
    <scope>NUCLEOTIDE SEQUENCE</scope>
    <source>
        <strain evidence="2">Ploen Becks lab</strain>
    </source>
</reference>
<dbReference type="Pfam" id="PF12612">
    <property type="entry name" value="TFCD_C"/>
    <property type="match status" value="1"/>
</dbReference>
<dbReference type="GO" id="GO:0005096">
    <property type="term" value="F:GTPase activator activity"/>
    <property type="evidence" value="ECO:0007669"/>
    <property type="project" value="InterPro"/>
</dbReference>
<dbReference type="GO" id="GO:0034333">
    <property type="term" value="P:adherens junction assembly"/>
    <property type="evidence" value="ECO:0007669"/>
    <property type="project" value="TreeGrafter"/>
</dbReference>
<keyword evidence="3" id="KW-1185">Reference proteome</keyword>
<dbReference type="PANTHER" id="PTHR12658:SF0">
    <property type="entry name" value="TUBULIN-SPECIFIC CHAPERONE D"/>
    <property type="match status" value="1"/>
</dbReference>
<evidence type="ECO:0000259" key="1">
    <source>
        <dbReference type="Pfam" id="PF12612"/>
    </source>
</evidence>
<dbReference type="AlphaFoldDB" id="A0A814QKF5"/>
<protein>
    <recommendedName>
        <fullName evidence="1">Tubulin-folding cofactor D C-terminal domain-containing protein</fullName>
    </recommendedName>
</protein>
<dbReference type="PANTHER" id="PTHR12658">
    <property type="entry name" value="BETA-TUBULIN COFACTOR D"/>
    <property type="match status" value="1"/>
</dbReference>
<name>A0A814QKF5_9BILA</name>
<dbReference type="InterPro" id="IPR033162">
    <property type="entry name" value="TBCD"/>
</dbReference>
<dbReference type="EMBL" id="CAJNOC010008809">
    <property type="protein sequence ID" value="CAF1120944.1"/>
    <property type="molecule type" value="Genomic_DNA"/>
</dbReference>
<dbReference type="OrthoDB" id="10253476at2759"/>
<dbReference type="GO" id="GO:0048487">
    <property type="term" value="F:beta-tubulin binding"/>
    <property type="evidence" value="ECO:0007669"/>
    <property type="project" value="InterPro"/>
</dbReference>
<evidence type="ECO:0000313" key="3">
    <source>
        <dbReference type="Proteomes" id="UP000663879"/>
    </source>
</evidence>
<dbReference type="GO" id="GO:0007021">
    <property type="term" value="P:tubulin complex assembly"/>
    <property type="evidence" value="ECO:0007669"/>
    <property type="project" value="InterPro"/>
</dbReference>
<proteinExistence type="predicted"/>
<sequence>QECEKIDWNLAYVSMPMFIKFINTRQFQDNLLIGFVYSIGSLTESVVKSATSSFIKQVKIIEQENPLDFKFLIDKLLNLSRVHLKIDRLSCSLIKTVDLLIQNDLFSNPILTEDINYPLEFLTLFLEHVKLTKDMQRLISYTDFFCDMLQFDDEKIRKSTMVRLMIQLCHQYSRIRKITASKLFEALINLPDIFESDDDNNECISLLTETNWDQSIDTIRAIRNRICELTNTPKPVLKTNSQSN</sequence>
<dbReference type="Proteomes" id="UP000663879">
    <property type="component" value="Unassembled WGS sequence"/>
</dbReference>
<dbReference type="GO" id="GO:0016328">
    <property type="term" value="C:lateral plasma membrane"/>
    <property type="evidence" value="ECO:0007669"/>
    <property type="project" value="TreeGrafter"/>
</dbReference>
<feature type="non-terminal residue" evidence="2">
    <location>
        <position position="1"/>
    </location>
</feature>
<feature type="domain" description="Tubulin-folding cofactor D C-terminal" evidence="1">
    <location>
        <begin position="3"/>
        <end position="137"/>
    </location>
</feature>
<dbReference type="GO" id="GO:0007023">
    <property type="term" value="P:post-chaperonin tubulin folding pathway"/>
    <property type="evidence" value="ECO:0007669"/>
    <property type="project" value="InterPro"/>
</dbReference>
<gene>
    <name evidence="2" type="ORF">OXX778_LOCUS22040</name>
</gene>
<evidence type="ECO:0000313" key="2">
    <source>
        <dbReference type="EMBL" id="CAF1120944.1"/>
    </source>
</evidence>
<dbReference type="GO" id="GO:0000226">
    <property type="term" value="P:microtubule cytoskeleton organization"/>
    <property type="evidence" value="ECO:0007669"/>
    <property type="project" value="TreeGrafter"/>
</dbReference>
<dbReference type="InterPro" id="IPR022577">
    <property type="entry name" value="TBCD_C"/>
</dbReference>
<dbReference type="GO" id="GO:0070830">
    <property type="term" value="P:bicellular tight junction assembly"/>
    <property type="evidence" value="ECO:0007669"/>
    <property type="project" value="TreeGrafter"/>
</dbReference>
<accession>A0A814QKF5</accession>
<organism evidence="2 3">
    <name type="scientific">Brachionus calyciflorus</name>
    <dbReference type="NCBI Taxonomy" id="104777"/>
    <lineage>
        <taxon>Eukaryota</taxon>
        <taxon>Metazoa</taxon>
        <taxon>Spiralia</taxon>
        <taxon>Gnathifera</taxon>
        <taxon>Rotifera</taxon>
        <taxon>Eurotatoria</taxon>
        <taxon>Monogononta</taxon>
        <taxon>Pseudotrocha</taxon>
        <taxon>Ploima</taxon>
        <taxon>Brachionidae</taxon>
        <taxon>Brachionus</taxon>
    </lineage>
</organism>